<dbReference type="InterPro" id="IPR000182">
    <property type="entry name" value="GNAT_dom"/>
</dbReference>
<protein>
    <recommendedName>
        <fullName evidence="2">N-acetyltransferase domain-containing protein</fullName>
    </recommendedName>
</protein>
<name>A0A820G6X6_9BILA</name>
<dbReference type="Pfam" id="PF00583">
    <property type="entry name" value="Acetyltransf_1"/>
    <property type="match status" value="1"/>
</dbReference>
<dbReference type="GO" id="GO:0016747">
    <property type="term" value="F:acyltransferase activity, transferring groups other than amino-acyl groups"/>
    <property type="evidence" value="ECO:0007669"/>
    <property type="project" value="InterPro"/>
</dbReference>
<evidence type="ECO:0000259" key="2">
    <source>
        <dbReference type="PROSITE" id="PS51186"/>
    </source>
</evidence>
<keyword evidence="4" id="KW-1185">Reference proteome</keyword>
<dbReference type="Gene3D" id="3.40.630.30">
    <property type="match status" value="1"/>
</dbReference>
<evidence type="ECO:0000313" key="3">
    <source>
        <dbReference type="EMBL" id="CAF4273303.1"/>
    </source>
</evidence>
<evidence type="ECO:0000256" key="1">
    <source>
        <dbReference type="SAM" id="MobiDB-lite"/>
    </source>
</evidence>
<feature type="region of interest" description="Disordered" evidence="1">
    <location>
        <begin position="1"/>
        <end position="20"/>
    </location>
</feature>
<feature type="domain" description="N-acetyltransferase" evidence="2">
    <location>
        <begin position="223"/>
        <end position="368"/>
    </location>
</feature>
<comment type="caution">
    <text evidence="3">The sequence shown here is derived from an EMBL/GenBank/DDBJ whole genome shotgun (WGS) entry which is preliminary data.</text>
</comment>
<dbReference type="Gene3D" id="1.10.8.10">
    <property type="entry name" value="DNA helicase RuvA subunit, C-terminal domain"/>
    <property type="match status" value="1"/>
</dbReference>
<dbReference type="SUPFAM" id="SSF55729">
    <property type="entry name" value="Acyl-CoA N-acyltransferases (Nat)"/>
    <property type="match status" value="1"/>
</dbReference>
<gene>
    <name evidence="3" type="ORF">OVN521_LOCUS30217</name>
</gene>
<organism evidence="3 4">
    <name type="scientific">Rotaria magnacalcarata</name>
    <dbReference type="NCBI Taxonomy" id="392030"/>
    <lineage>
        <taxon>Eukaryota</taxon>
        <taxon>Metazoa</taxon>
        <taxon>Spiralia</taxon>
        <taxon>Gnathifera</taxon>
        <taxon>Rotifera</taxon>
        <taxon>Eurotatoria</taxon>
        <taxon>Bdelloidea</taxon>
        <taxon>Philodinida</taxon>
        <taxon>Philodinidae</taxon>
        <taxon>Rotaria</taxon>
    </lineage>
</organism>
<proteinExistence type="predicted"/>
<dbReference type="EMBL" id="CAJOBG010009772">
    <property type="protein sequence ID" value="CAF4273303.1"/>
    <property type="molecule type" value="Genomic_DNA"/>
</dbReference>
<sequence>MNIPSYSSSENVQSAGCSTSSTPPIVMLTVNDYLDGLHFLHEAQKVNATTEETIFKLRLYLEDKVGGQQILNTILTLIKREKVVDFSNNKEFDYCTSLLPLFMIMSDSSTSIPISIKYGSTTYHMRLDNQADLPKSEQFNMIANHIHIPSDRLKLIYRGKRFTKDNWHDLPLISNMNFLSIGEQNEDETDVDKKDIECVMHQMKIDRNAAIKALKIYPNMSLIDIRENLSLFNDAFSIHRKIPEFQIDSTTAKQLIERINNVKHPLILVAYIDNRPVGYLMGHERYSSFYIWLAGVHPKHRRQGILVQLMNRLEQWAMKENYSSLMVKTRNSFKSMLLFLISHEFKLIDIDKRQSVDTHRLILEKKLIIPQQSSST</sequence>
<dbReference type="CDD" id="cd04301">
    <property type="entry name" value="NAT_SF"/>
    <property type="match status" value="1"/>
</dbReference>
<accession>A0A820G6X6</accession>
<dbReference type="AlphaFoldDB" id="A0A820G6X6"/>
<dbReference type="PROSITE" id="PS51186">
    <property type="entry name" value="GNAT"/>
    <property type="match status" value="1"/>
</dbReference>
<dbReference type="InterPro" id="IPR016181">
    <property type="entry name" value="Acyl_CoA_acyltransferase"/>
</dbReference>
<evidence type="ECO:0000313" key="4">
    <source>
        <dbReference type="Proteomes" id="UP000663866"/>
    </source>
</evidence>
<dbReference type="Proteomes" id="UP000663866">
    <property type="component" value="Unassembled WGS sequence"/>
</dbReference>
<reference evidence="3" key="1">
    <citation type="submission" date="2021-02" db="EMBL/GenBank/DDBJ databases">
        <authorList>
            <person name="Nowell W R."/>
        </authorList>
    </citation>
    <scope>NUCLEOTIDE SEQUENCE</scope>
</reference>